<sequence>MKICKFFRTFTVALVVALGMATIPATSYAAKGVVKIWEGDWTGNLVFGKLTEIILEEHMDYKVKQIFMAGTAGWEAMAAGDLDIALETWPSYNADAKARYFAEYGGDGSVVYVTESGVVGASDYYVPRYVCEGDSARGIKATAPDLCMHAKGQCTNCGLEKLNQYADVFAAPETAPKGRLVGCPVAGWGCDDQKRLDLNGVNFEAVELGTDTAQWAELTAAFKRGDPILVYAWEPLWIFAAYDLVGIGIPKNGDGSCWPACGWPEDVTFQSANPDFANSHPDVIQMLKNMKLSNAQQAPMIFDVDVEKMTVEDAVRKWMASNEDMWRPWIP</sequence>
<dbReference type="SUPFAM" id="SSF53850">
    <property type="entry name" value="Periplasmic binding protein-like II"/>
    <property type="match status" value="1"/>
</dbReference>
<dbReference type="AlphaFoldDB" id="A0A381UGF2"/>
<dbReference type="GO" id="GO:0022857">
    <property type="term" value="F:transmembrane transporter activity"/>
    <property type="evidence" value="ECO:0007669"/>
    <property type="project" value="InterPro"/>
</dbReference>
<accession>A0A381UGF2</accession>
<feature type="domain" description="ABC-type glycine betaine transport system substrate-binding" evidence="1">
    <location>
        <begin position="34"/>
        <end position="320"/>
    </location>
</feature>
<gene>
    <name evidence="2" type="ORF">METZ01_LOCUS78627</name>
</gene>
<name>A0A381UGF2_9ZZZZ</name>
<evidence type="ECO:0000259" key="1">
    <source>
        <dbReference type="Pfam" id="PF04069"/>
    </source>
</evidence>
<dbReference type="Gene3D" id="3.10.105.10">
    <property type="entry name" value="Dipeptide-binding Protein, Domain 3"/>
    <property type="match status" value="1"/>
</dbReference>
<dbReference type="GO" id="GO:0043190">
    <property type="term" value="C:ATP-binding cassette (ABC) transporter complex"/>
    <property type="evidence" value="ECO:0007669"/>
    <property type="project" value="InterPro"/>
</dbReference>
<dbReference type="Gene3D" id="3.40.190.100">
    <property type="entry name" value="Glycine betaine-binding periplasmic protein, domain 2"/>
    <property type="match status" value="1"/>
</dbReference>
<organism evidence="2">
    <name type="scientific">marine metagenome</name>
    <dbReference type="NCBI Taxonomy" id="408172"/>
    <lineage>
        <taxon>unclassified sequences</taxon>
        <taxon>metagenomes</taxon>
        <taxon>ecological metagenomes</taxon>
    </lineage>
</organism>
<dbReference type="EMBL" id="UINC01006148">
    <property type="protein sequence ID" value="SVA25773.1"/>
    <property type="molecule type" value="Genomic_DNA"/>
</dbReference>
<reference evidence="2" key="1">
    <citation type="submission" date="2018-05" db="EMBL/GenBank/DDBJ databases">
        <authorList>
            <person name="Lanie J.A."/>
            <person name="Ng W.-L."/>
            <person name="Kazmierczak K.M."/>
            <person name="Andrzejewski T.M."/>
            <person name="Davidsen T.M."/>
            <person name="Wayne K.J."/>
            <person name="Tettelin H."/>
            <person name="Glass J.I."/>
            <person name="Rusch D."/>
            <person name="Podicherti R."/>
            <person name="Tsui H.-C.T."/>
            <person name="Winkler M.E."/>
        </authorList>
    </citation>
    <scope>NUCLEOTIDE SEQUENCE</scope>
</reference>
<dbReference type="Gene3D" id="3.40.190.10">
    <property type="entry name" value="Periplasmic binding protein-like II"/>
    <property type="match status" value="1"/>
</dbReference>
<proteinExistence type="predicted"/>
<dbReference type="InterPro" id="IPR007210">
    <property type="entry name" value="ABC_Gly_betaine_transp_sub-bd"/>
</dbReference>
<protein>
    <recommendedName>
        <fullName evidence="1">ABC-type glycine betaine transport system substrate-binding domain-containing protein</fullName>
    </recommendedName>
</protein>
<evidence type="ECO:0000313" key="2">
    <source>
        <dbReference type="EMBL" id="SVA25773.1"/>
    </source>
</evidence>
<dbReference type="Pfam" id="PF04069">
    <property type="entry name" value="OpuAC"/>
    <property type="match status" value="1"/>
</dbReference>